<dbReference type="RefSeq" id="WP_008064048.1">
    <property type="nucleotide sequence ID" value="NZ_AFHG01000058.1"/>
</dbReference>
<name>F5RGW4_METUF</name>
<proteinExistence type="predicted"/>
<feature type="chain" id="PRO_5003325944" evidence="1">
    <location>
        <begin position="25"/>
        <end position="119"/>
    </location>
</feature>
<keyword evidence="3" id="KW-1185">Reference proteome</keyword>
<keyword evidence="1" id="KW-0732">Signal</keyword>
<dbReference type="eggNOG" id="ENOG502ZVGA">
    <property type="taxonomic scope" value="Bacteria"/>
</dbReference>
<evidence type="ECO:0000313" key="3">
    <source>
        <dbReference type="Proteomes" id="UP000005019"/>
    </source>
</evidence>
<dbReference type="AlphaFoldDB" id="F5RGW4"/>
<dbReference type="STRING" id="1000565.METUNv1_03555"/>
<sequence length="119" mass="12370">MKIRIKCWASAMGLSLLAAGSVHAATLTCTGLVSAVTAHADGSVWIKAAWNNNPVQVCNTVTAWKSVPTEACKRWHAAALLARTTQQTLQVYYGSTAVASCAGMGSYGAADAPTTLTNQ</sequence>
<evidence type="ECO:0000256" key="1">
    <source>
        <dbReference type="SAM" id="SignalP"/>
    </source>
</evidence>
<reference evidence="2 3" key="1">
    <citation type="journal article" date="2011" name="J. Bacteriol.">
        <title>Genome sequence of Methyloversatilis universalis FAM5T, a methylotrophic representative of the order Rhodocyclales.</title>
        <authorList>
            <person name="Kittichotirat W."/>
            <person name="Good N.M."/>
            <person name="Hall R."/>
            <person name="Bringel F."/>
            <person name="Lajus A."/>
            <person name="Medigue C."/>
            <person name="Smalley N.E."/>
            <person name="Beck D."/>
            <person name="Bumgarner R."/>
            <person name="Vuilleumier S."/>
            <person name="Kalyuzhnaya M.G."/>
        </authorList>
    </citation>
    <scope>NUCLEOTIDE SEQUENCE [LARGE SCALE GENOMIC DNA]</scope>
    <source>
        <strain evidence="3">ATCC BAA-1314 / JCM 13912 / FAM5</strain>
    </source>
</reference>
<comment type="caution">
    <text evidence="2">The sequence shown here is derived from an EMBL/GenBank/DDBJ whole genome shotgun (WGS) entry which is preliminary data.</text>
</comment>
<dbReference type="Proteomes" id="UP000005019">
    <property type="component" value="Unassembled WGS sequence"/>
</dbReference>
<evidence type="ECO:0000313" key="2">
    <source>
        <dbReference type="EMBL" id="EGK70168.1"/>
    </source>
</evidence>
<protein>
    <submittedName>
        <fullName evidence="2">Uncharacterized protein</fullName>
    </submittedName>
</protein>
<organism evidence="2 3">
    <name type="scientific">Methyloversatilis universalis (strain ATCC BAA-1314 / DSM 25237 / JCM 13912 / CCUG 52030 / FAM5)</name>
    <dbReference type="NCBI Taxonomy" id="1000565"/>
    <lineage>
        <taxon>Bacteria</taxon>
        <taxon>Pseudomonadati</taxon>
        <taxon>Pseudomonadota</taxon>
        <taxon>Betaproteobacteria</taxon>
        <taxon>Nitrosomonadales</taxon>
        <taxon>Sterolibacteriaceae</taxon>
        <taxon>Methyloversatilis</taxon>
    </lineage>
</organism>
<feature type="signal peptide" evidence="1">
    <location>
        <begin position="1"/>
        <end position="24"/>
    </location>
</feature>
<accession>F5RGW4</accession>
<gene>
    <name evidence="2" type="ORF">METUNv1_03555</name>
</gene>
<dbReference type="EMBL" id="AFHG01000058">
    <property type="protein sequence ID" value="EGK70168.1"/>
    <property type="molecule type" value="Genomic_DNA"/>
</dbReference>